<sequence length="99" mass="10979">MDLMISVRPSEEQPTEAGEKRVQVRIGVQFVPKELVVETSQSADEVQQALAEALESERGVFVLKDQRNGRVVIPADRVGYLEITEEEGRTVGFGGTQYT</sequence>
<protein>
    <recommendedName>
        <fullName evidence="3">ATP-binding protein</fullName>
    </recommendedName>
</protein>
<evidence type="ECO:0000313" key="2">
    <source>
        <dbReference type="Proteomes" id="UP001501509"/>
    </source>
</evidence>
<comment type="caution">
    <text evidence="1">The sequence shown here is derived from an EMBL/GenBank/DDBJ whole genome shotgun (WGS) entry which is preliminary data.</text>
</comment>
<reference evidence="1 2" key="1">
    <citation type="journal article" date="2019" name="Int. J. Syst. Evol. Microbiol.">
        <title>The Global Catalogue of Microorganisms (GCM) 10K type strain sequencing project: providing services to taxonomists for standard genome sequencing and annotation.</title>
        <authorList>
            <consortium name="The Broad Institute Genomics Platform"/>
            <consortium name="The Broad Institute Genome Sequencing Center for Infectious Disease"/>
            <person name="Wu L."/>
            <person name="Ma J."/>
        </authorList>
    </citation>
    <scope>NUCLEOTIDE SEQUENCE [LARGE SCALE GENOMIC DNA]</scope>
    <source>
        <strain evidence="1 2">JCM 6833</strain>
    </source>
</reference>
<organism evidence="1 2">
    <name type="scientific">Actinomadura fulvescens</name>
    <dbReference type="NCBI Taxonomy" id="46160"/>
    <lineage>
        <taxon>Bacteria</taxon>
        <taxon>Bacillati</taxon>
        <taxon>Actinomycetota</taxon>
        <taxon>Actinomycetes</taxon>
        <taxon>Streptosporangiales</taxon>
        <taxon>Thermomonosporaceae</taxon>
        <taxon>Actinomadura</taxon>
    </lineage>
</organism>
<accession>A0ABN3PUK3</accession>
<evidence type="ECO:0000313" key="1">
    <source>
        <dbReference type="EMBL" id="GAA2602816.1"/>
    </source>
</evidence>
<dbReference type="InterPro" id="IPR021456">
    <property type="entry name" value="DUF3107"/>
</dbReference>
<dbReference type="Proteomes" id="UP001501509">
    <property type="component" value="Unassembled WGS sequence"/>
</dbReference>
<dbReference type="EMBL" id="BAAATD010000005">
    <property type="protein sequence ID" value="GAA2602816.1"/>
    <property type="molecule type" value="Genomic_DNA"/>
</dbReference>
<name>A0ABN3PUK3_9ACTN</name>
<evidence type="ECO:0008006" key="3">
    <source>
        <dbReference type="Google" id="ProtNLM"/>
    </source>
</evidence>
<dbReference type="Pfam" id="PF11305">
    <property type="entry name" value="DUF3107"/>
    <property type="match status" value="1"/>
</dbReference>
<gene>
    <name evidence="1" type="ORF">GCM10010411_40870</name>
</gene>
<proteinExistence type="predicted"/>
<keyword evidence="2" id="KW-1185">Reference proteome</keyword>